<gene>
    <name evidence="1" type="ORF">BLNAU_8197</name>
</gene>
<evidence type="ECO:0000313" key="1">
    <source>
        <dbReference type="EMBL" id="KAK2956920.1"/>
    </source>
</evidence>
<protein>
    <submittedName>
        <fullName evidence="1">Uncharacterized protein</fullName>
    </submittedName>
</protein>
<evidence type="ECO:0000313" key="2">
    <source>
        <dbReference type="Proteomes" id="UP001281761"/>
    </source>
</evidence>
<organism evidence="1 2">
    <name type="scientific">Blattamonas nauphoetae</name>
    <dbReference type="NCBI Taxonomy" id="2049346"/>
    <lineage>
        <taxon>Eukaryota</taxon>
        <taxon>Metamonada</taxon>
        <taxon>Preaxostyla</taxon>
        <taxon>Oxymonadida</taxon>
        <taxon>Blattamonas</taxon>
    </lineage>
</organism>
<dbReference type="EMBL" id="JARBJD010000051">
    <property type="protein sequence ID" value="KAK2956920.1"/>
    <property type="molecule type" value="Genomic_DNA"/>
</dbReference>
<proteinExistence type="predicted"/>
<sequence length="139" mass="16149">MAKQMAGGDIERLLLYFILKKKGGQFLRKLLKDELFQENDIFQLLRELGRAYNVKQKHDQVLLLIAISQFYHLAESNGASWGIKQAQLNYDKKCLTTKNHPVQKYIRFLHHGASSFQKPVCVCLDGCRRMQNSPVKLKR</sequence>
<reference evidence="1 2" key="1">
    <citation type="journal article" date="2022" name="bioRxiv">
        <title>Genomics of Preaxostyla Flagellates Illuminates Evolutionary Transitions and the Path Towards Mitochondrial Loss.</title>
        <authorList>
            <person name="Novak L.V.F."/>
            <person name="Treitli S.C."/>
            <person name="Pyrih J."/>
            <person name="Halakuc P."/>
            <person name="Pipaliya S.V."/>
            <person name="Vacek V."/>
            <person name="Brzon O."/>
            <person name="Soukal P."/>
            <person name="Eme L."/>
            <person name="Dacks J.B."/>
            <person name="Karnkowska A."/>
            <person name="Elias M."/>
            <person name="Hampl V."/>
        </authorList>
    </citation>
    <scope>NUCLEOTIDE SEQUENCE [LARGE SCALE GENOMIC DNA]</scope>
    <source>
        <strain evidence="1">NAU3</strain>
        <tissue evidence="1">Gut</tissue>
    </source>
</reference>
<keyword evidence="2" id="KW-1185">Reference proteome</keyword>
<accession>A0ABQ9XZM3</accession>
<name>A0ABQ9XZM3_9EUKA</name>
<comment type="caution">
    <text evidence="1">The sequence shown here is derived from an EMBL/GenBank/DDBJ whole genome shotgun (WGS) entry which is preliminary data.</text>
</comment>
<dbReference type="Proteomes" id="UP001281761">
    <property type="component" value="Unassembled WGS sequence"/>
</dbReference>